<protein>
    <recommendedName>
        <fullName evidence="11">Yos1-like protein</fullName>
    </recommendedName>
</protein>
<reference evidence="10" key="2">
    <citation type="submission" date="2015-01" db="EMBL/GenBank/DDBJ databases">
        <title>Evolutionary Origins and Diversification of the Mycorrhizal Mutualists.</title>
        <authorList>
            <consortium name="DOE Joint Genome Institute"/>
            <consortium name="Mycorrhizal Genomics Consortium"/>
            <person name="Kohler A."/>
            <person name="Kuo A."/>
            <person name="Nagy L.G."/>
            <person name="Floudas D."/>
            <person name="Copeland A."/>
            <person name="Barry K.W."/>
            <person name="Cichocki N."/>
            <person name="Veneault-Fourrey C."/>
            <person name="LaButti K."/>
            <person name="Lindquist E.A."/>
            <person name="Lipzen A."/>
            <person name="Lundell T."/>
            <person name="Morin E."/>
            <person name="Murat C."/>
            <person name="Riley R."/>
            <person name="Ohm R."/>
            <person name="Sun H."/>
            <person name="Tunlid A."/>
            <person name="Henrissat B."/>
            <person name="Grigoriev I.V."/>
            <person name="Hibbett D.S."/>
            <person name="Martin F."/>
        </authorList>
    </citation>
    <scope>NUCLEOTIDE SEQUENCE [LARGE SCALE GENOMIC DNA]</scope>
    <source>
        <strain evidence="10">MUT 4182</strain>
    </source>
</reference>
<evidence type="ECO:0000313" key="9">
    <source>
        <dbReference type="EMBL" id="KIO31058.1"/>
    </source>
</evidence>
<evidence type="ECO:0000256" key="3">
    <source>
        <dbReference type="ARBA" id="ARBA00022692"/>
    </source>
</evidence>
<evidence type="ECO:0000256" key="5">
    <source>
        <dbReference type="ARBA" id="ARBA00022989"/>
    </source>
</evidence>
<evidence type="ECO:0000256" key="1">
    <source>
        <dbReference type="ARBA" id="ARBA00004370"/>
    </source>
</evidence>
<organism evidence="9 10">
    <name type="scientific">Tulasnella calospora MUT 4182</name>
    <dbReference type="NCBI Taxonomy" id="1051891"/>
    <lineage>
        <taxon>Eukaryota</taxon>
        <taxon>Fungi</taxon>
        <taxon>Dikarya</taxon>
        <taxon>Basidiomycota</taxon>
        <taxon>Agaricomycotina</taxon>
        <taxon>Agaricomycetes</taxon>
        <taxon>Cantharellales</taxon>
        <taxon>Tulasnellaceae</taxon>
        <taxon>Tulasnella</taxon>
    </lineage>
</organism>
<evidence type="ECO:0008006" key="11">
    <source>
        <dbReference type="Google" id="ProtNLM"/>
    </source>
</evidence>
<evidence type="ECO:0000256" key="7">
    <source>
        <dbReference type="ARBA" id="ARBA00024203"/>
    </source>
</evidence>
<dbReference type="GO" id="GO:0000139">
    <property type="term" value="C:Golgi membrane"/>
    <property type="evidence" value="ECO:0007669"/>
    <property type="project" value="TreeGrafter"/>
</dbReference>
<feature type="transmembrane region" description="Helical" evidence="8">
    <location>
        <begin position="68"/>
        <end position="87"/>
    </location>
</feature>
<dbReference type="OrthoDB" id="15356at2759"/>
<reference evidence="9 10" key="1">
    <citation type="submission" date="2014-04" db="EMBL/GenBank/DDBJ databases">
        <authorList>
            <consortium name="DOE Joint Genome Institute"/>
            <person name="Kuo A."/>
            <person name="Girlanda M."/>
            <person name="Perotto S."/>
            <person name="Kohler A."/>
            <person name="Nagy L.G."/>
            <person name="Floudas D."/>
            <person name="Copeland A."/>
            <person name="Barry K.W."/>
            <person name="Cichocki N."/>
            <person name="Veneault-Fourrey C."/>
            <person name="LaButti K."/>
            <person name="Lindquist E.A."/>
            <person name="Lipzen A."/>
            <person name="Lundell T."/>
            <person name="Morin E."/>
            <person name="Murat C."/>
            <person name="Sun H."/>
            <person name="Tunlid A."/>
            <person name="Henrissat B."/>
            <person name="Grigoriev I.V."/>
            <person name="Hibbett D.S."/>
            <person name="Martin F."/>
            <person name="Nordberg H.P."/>
            <person name="Cantor M.N."/>
            <person name="Hua S.X."/>
        </authorList>
    </citation>
    <scope>NUCLEOTIDE SEQUENCE [LARGE SCALE GENOMIC DNA]</scope>
    <source>
        <strain evidence="9 10">MUT 4182</strain>
    </source>
</reference>
<evidence type="ECO:0000256" key="2">
    <source>
        <dbReference type="ARBA" id="ARBA00022448"/>
    </source>
</evidence>
<evidence type="ECO:0000256" key="8">
    <source>
        <dbReference type="SAM" id="Phobius"/>
    </source>
</evidence>
<sequence>MFGITKFFYSIILMINAIAVLSEDRFLARIGWSSNQPVAPSYDQSGFGVDGMPGVKARLVNLIGAVRTLMRIPLIGINIFVILYELLLG</sequence>
<keyword evidence="2" id="KW-0813">Transport</keyword>
<dbReference type="PANTHER" id="PTHR15858:SF0">
    <property type="entry name" value="IMMEDIATE EARLY RESPONSE 3-INTERACTING PROTEIN 1"/>
    <property type="match status" value="1"/>
</dbReference>
<dbReference type="AlphaFoldDB" id="A0A0C3LAY7"/>
<dbReference type="GO" id="GO:0015031">
    <property type="term" value="P:protein transport"/>
    <property type="evidence" value="ECO:0007669"/>
    <property type="project" value="UniProtKB-KW"/>
</dbReference>
<comment type="similarity">
    <text evidence="7">Belongs to the YOS1 family.</text>
</comment>
<gene>
    <name evidence="9" type="ORF">M407DRAFT_141480</name>
</gene>
<comment type="subcellular location">
    <subcellularLocation>
        <location evidence="1">Membrane</location>
    </subcellularLocation>
</comment>
<dbReference type="Pfam" id="PF08571">
    <property type="entry name" value="Yos1"/>
    <property type="match status" value="1"/>
</dbReference>
<dbReference type="STRING" id="1051891.A0A0C3LAY7"/>
<dbReference type="InterPro" id="IPR013880">
    <property type="entry name" value="Yos1"/>
</dbReference>
<keyword evidence="4" id="KW-0653">Protein transport</keyword>
<dbReference type="PANTHER" id="PTHR15858">
    <property type="entry name" value="IMMEDIATE EARLY RESPONSE 3-INTERACTING PROTEIN 1"/>
    <property type="match status" value="1"/>
</dbReference>
<dbReference type="EMBL" id="KN822966">
    <property type="protein sequence ID" value="KIO31058.1"/>
    <property type="molecule type" value="Genomic_DNA"/>
</dbReference>
<dbReference type="GO" id="GO:0005789">
    <property type="term" value="C:endoplasmic reticulum membrane"/>
    <property type="evidence" value="ECO:0007669"/>
    <property type="project" value="TreeGrafter"/>
</dbReference>
<keyword evidence="3 8" id="KW-0812">Transmembrane</keyword>
<keyword evidence="10" id="KW-1185">Reference proteome</keyword>
<name>A0A0C3LAY7_9AGAM</name>
<dbReference type="GO" id="GO:0006888">
    <property type="term" value="P:endoplasmic reticulum to Golgi vesicle-mediated transport"/>
    <property type="evidence" value="ECO:0007669"/>
    <property type="project" value="TreeGrafter"/>
</dbReference>
<dbReference type="HOGENOM" id="CLU_152125_0_1_1"/>
<proteinExistence type="inferred from homology"/>
<evidence type="ECO:0000256" key="6">
    <source>
        <dbReference type="ARBA" id="ARBA00023136"/>
    </source>
</evidence>
<feature type="transmembrane region" description="Helical" evidence="8">
    <location>
        <begin position="6"/>
        <end position="22"/>
    </location>
</feature>
<dbReference type="Proteomes" id="UP000054248">
    <property type="component" value="Unassembled WGS sequence"/>
</dbReference>
<evidence type="ECO:0000256" key="4">
    <source>
        <dbReference type="ARBA" id="ARBA00022927"/>
    </source>
</evidence>
<accession>A0A0C3LAY7</accession>
<evidence type="ECO:0000313" key="10">
    <source>
        <dbReference type="Proteomes" id="UP000054248"/>
    </source>
</evidence>
<keyword evidence="5 8" id="KW-1133">Transmembrane helix</keyword>
<keyword evidence="6 8" id="KW-0472">Membrane</keyword>
<dbReference type="GO" id="GO:0030134">
    <property type="term" value="C:COPII-coated ER to Golgi transport vesicle"/>
    <property type="evidence" value="ECO:0007669"/>
    <property type="project" value="TreeGrafter"/>
</dbReference>